<reference evidence="7" key="1">
    <citation type="journal article" date="2019" name="Sci. Rep.">
        <title>Draft genome of Tanacetum cinerariifolium, the natural source of mosquito coil.</title>
        <authorList>
            <person name="Yamashiro T."/>
            <person name="Shiraishi A."/>
            <person name="Satake H."/>
            <person name="Nakayama K."/>
        </authorList>
    </citation>
    <scope>NUCLEOTIDE SEQUENCE</scope>
</reference>
<feature type="compositionally biased region" description="Basic residues" evidence="4">
    <location>
        <begin position="1286"/>
        <end position="1298"/>
    </location>
</feature>
<dbReference type="Pfam" id="PF16326">
    <property type="entry name" value="ABC_tran_CTD"/>
    <property type="match status" value="1"/>
</dbReference>
<dbReference type="GO" id="GO:0005524">
    <property type="term" value="F:ATP binding"/>
    <property type="evidence" value="ECO:0007669"/>
    <property type="project" value="UniProtKB-KW"/>
</dbReference>
<dbReference type="GO" id="GO:0016887">
    <property type="term" value="F:ATP hydrolysis activity"/>
    <property type="evidence" value="ECO:0007669"/>
    <property type="project" value="InterPro"/>
</dbReference>
<evidence type="ECO:0000313" key="7">
    <source>
        <dbReference type="EMBL" id="GEU28034.1"/>
    </source>
</evidence>
<keyword evidence="5" id="KW-1133">Transmembrane helix</keyword>
<feature type="transmembrane region" description="Helical" evidence="5">
    <location>
        <begin position="282"/>
        <end position="303"/>
    </location>
</feature>
<feature type="domain" description="ABC transporter" evidence="6">
    <location>
        <begin position="3646"/>
        <end position="3863"/>
    </location>
</feature>
<dbReference type="InterPro" id="IPR027417">
    <property type="entry name" value="P-loop_NTPase"/>
</dbReference>
<feature type="compositionally biased region" description="Basic residues" evidence="4">
    <location>
        <begin position="1308"/>
        <end position="1321"/>
    </location>
</feature>
<feature type="transmembrane region" description="Helical" evidence="5">
    <location>
        <begin position="315"/>
        <end position="336"/>
    </location>
</feature>
<comment type="caution">
    <text evidence="7">The sequence shown here is derived from an EMBL/GenBank/DDBJ whole genome shotgun (WGS) entry which is preliminary data.</text>
</comment>
<dbReference type="InterPro" id="IPR003593">
    <property type="entry name" value="AAA+_ATPase"/>
</dbReference>
<feature type="region of interest" description="Disordered" evidence="4">
    <location>
        <begin position="496"/>
        <end position="525"/>
    </location>
</feature>
<dbReference type="PANTHER" id="PTHR42855:SF1">
    <property type="entry name" value="ABC TRANSPORTER DOMAIN-CONTAINING PROTEIN"/>
    <property type="match status" value="1"/>
</dbReference>
<feature type="region of interest" description="Disordered" evidence="4">
    <location>
        <begin position="1255"/>
        <end position="1321"/>
    </location>
</feature>
<feature type="coiled-coil region" evidence="3">
    <location>
        <begin position="3898"/>
        <end position="3952"/>
    </location>
</feature>
<keyword evidence="3" id="KW-0175">Coiled coil</keyword>
<feature type="region of interest" description="Disordered" evidence="4">
    <location>
        <begin position="3560"/>
        <end position="3589"/>
    </location>
</feature>
<dbReference type="Gene3D" id="1.10.287.380">
    <property type="entry name" value="Valyl-tRNA synthetase, C-terminal domain"/>
    <property type="match status" value="1"/>
</dbReference>
<feature type="compositionally biased region" description="Basic and acidic residues" evidence="4">
    <location>
        <begin position="3509"/>
        <end position="3522"/>
    </location>
</feature>
<feature type="region of interest" description="Disordered" evidence="4">
    <location>
        <begin position="1526"/>
        <end position="1616"/>
    </location>
</feature>
<sequence length="3960" mass="427115">MRRRVAAVFCSRAGVRRALCRRHSMAPGVAPVIFRCFTARHLVSALDARCRRGDGNAGVLFLPAVCHPVFCGGRRRLFVPAAAALRDFGFGISDGAGLGRVFLLVGTKLHVAAHRCPAGAGLRNCPLSPAYRLLQPWRHRRICRVSLGTAHLSCAVSLRAHCARTLADLAGGRRHGPVLYPPADSHDGGARDCRVRAAAVFPARRRRCGRRTDREAVLDRRGGSAGRGRSRLFGSLSMKAGTGAKYSLFAAAYLGLTAYVVLEYVRARRHGGAAARQPGATVGLWAVAVGLCGLFMWGKLGFVFEAPSPYRSLQFLWRLLMVVEFAFLTLVAVAFARIGAPAARRRMALVFLAVFALMGAYQALALFKKFQHQTLDYNEVVHTAFIKYRLTPPEYYPKGTDFAPRLQDLLVQLKPQLEGAPQAFVVEGAATPGRPVVAGLRQHVVQAGHGASGAGYAHGARRTVGAAQRSAGETGQHCCAGAAAAGADGAGAAVPAPGAGGGHRHRAPRSPQLPVPRSIRPADRLGGVGTGAVTPLLRQRAARTGARHHDRAQAHAVHNAGGAAGRDVLVIEIIQLLVGADAATVVRAQGLPWIEHGHVRHAEAGRVHVGVCDVLAVEDIALAHLVTFRVRRQLQQRGQRAPARNVRHGQRARRVEVEHRHILEHHHPFAGRLQGGYGVAQALGQIGAALRGRGGGARPGFVAGIALALLPLVQRRGPESRHDHGLDGRIGPDGFQRGPVEVGAFAVVPGMVGHVPGNAGQGGAGHLGQLDVAQALAGGQRPYRRRQRGRVAVADQRQRGTARCHAMRRNIGPRLPVVGQAGIGRVDHAVFKRHIVVRQPLRQALAGDHDARDGHHRHRRGGITPQQRAGGHGAGAERHFDVTPGHYRYHERQRGNGGSRGQRQVLVAGQARERQHRPVPQVPGIRHQADEDQRAAGQQAPVDDAGTGGNQQRRAQHRQQGRHAGEGGAVVVAEDGHGQHGQAQHGQRLAQRARARFDPLGDRAVANGQHRAHAHFPGPAGQQEEGRGRITLQQINGSGQRERGHGQRLELGCGGKIVEGFPEVDISNRRHRGDHAVGEIAQFRAGHHQQGSDRTGQQHRDQGRQDAAGAAGVELGKAEPVLGNFAVNDGADQVARNDEEDVHADETAAQEGNSCMEQYNDQHGDAAQAIDIGTVKAVFFIHTEDKTGVERTDWALQSQFPGASAADPGRAGGPVGAAAGGNPADAARLALAVAGGPVLQRVGRDFAFFRAGDPRARADSRHPVRNRVRQRRQPRRHAGAAGGRFGARRPRAHHRPHPQLRQGSGAVRRARRSARRPGRAVRCRLAGSAAHDCSAGCQVARRLRRGAGQARRPRIRLPAQALDGRHVLPHAQRRIGGQDSGKCGRLPPDDARGGGRAQAAAGNPALHEGPVRLGRLQDRGGGICTRAARGRRHQVLGLEAVEFCAGRLHHRCAGRTGRTQGCAAVPAVCAGRGRGHGGPLRGADFHRVAALAGAGRGVGHGRHRGRHRQLFPQRALHVPQRIQRAGHGEVRHHGRAGRAAQRLADEAADRRVRPALPGRPADRHGRGAAAHLHHQPAVDVPPSQSGIKDRRPGCPLASESPRGGAGFGAEDKNNESGEVEFRFDRTGRGTGYFSAVVAVADLAACRVRRDQPGADDHPVLQYLHRFRHLEFHHPPRPDHRDRAVVAVRDQHLPGRGDVYRRLCRQPAAGRLLQFARAGDPGAHHVGGVPAGPVRPAVPRHPPGADLQAGLGGVGGVLHQHGDQLRHLLLCQPARAAAVVCLQLEGGPAAHALRVAVGGRLADQRGQRQHLPGADGAPGEPARHRRLQHRLRHQHQPDRASETGAHASAVPRLCQDPGRRGQAGAKLPAGDHVRSAGQLPAPDGHVRVQHVGGAPVLQAGVVFHRRAGQDPVPGGHGAQHRRARHLAAAGQGENVLERAHGHRQADHRCRAGLLAGQDLRHRRHRQQLPDRAVPQHPDFVFHPGAFVRYRPGPRLPARADDPGSAAGAAGAGCRRVHRGPAVCRRRTEPGVRDCRRGGRLRGRPVVLAVPRDARIPAPGGVQPRFARGARGACPGAVMKGEPMFFSVIVPCYNTGAAINGLLTSITAQMGADCELVLVNDGSSDDTGAQIEAFIDGWQGPCKIIYAATANAGAAKARAHGLTLASGEFIYFCDSDDVIGEQFVATLRRYAAQYPAMDVLYFSADIAVNDNGHLRRLCPKTRYDALRVYDDGNELLAHHLRENMYSAAVWTYVARRDLIARSGAAFTPRAAHEDHLFTLRVILGARQIVAVPDLLYIQQVRQGSLTNSRKTPGYIIDRINAYREADRFLRSQRASARAPYANWSLDAVLFLLRGNKQLLPQVLLSPPGAAFVAGNLAGGAAHRRRLHIEVAELGDHGADLHIVAVFAHVGEPQRRRLRTAPGVQVALLRHAAERGAIAAPHPVKPDIVALRAQAHERFLVQHLVGEDACRVQHAADPGREVMDAGIDVGRLELPLRVGQGQAVGAVRHAVLAVADDLAPAALQRQRHQFLQPGRPVINVVVGRGDGHRPELLQGGDQLFVRADVGAAVDFQAVRAQRGNGRRQRPQVFFGNPQDHPLVTVRLHQQRLEREVQRGKARRIRRERDDHGRLIGRRGRLGSGLGAHGVAQPGRVQAGQELVAIPDHPFGVDVVVIFKDRQALLVVEDTAVLALAQRGAERHHAEQRVAAQVREQLIVGGVVGQQVVRTGPFRHRAVPVQLARNIVGDVEGEIGRGVHDHYTDAARQQRLDGGAHALDRQLGIGSVARGHAARALEAADAGRASGEEGPVLRNDHGLVGARAGQAVGGVGKFAAVVHLVAAFETGNQRAARLDVERGVHLAVLAEPRVQVAGVRIAQHQHLGTGRTRLQVAEVAQLAARVFAGGIVGVRLAGGGNALEQRRLGRAHGQAIGVAIHQRDADQQHGHAGHARKAAAHRQVAQPARRLHVAERQVAEHERQGDAAQLGDAAVVLGHARDAQRDHERPVPQVNRIRPGAQPLHRTVVEQGIVFVVGDQQHAGAQHGQDGVVAGPLSLELEDLGHDQAHRDQRQAAVAERGAVQRFHQPHIAGQVDQAAGNHLPRAGEHREEGVLVVAGDAGNQRDGKHGTERQREAAQVGLAVAARHRQAHPDDGRIQHIELPLDCQRPGVQQPAVVDAGSKISLLGGVVIIGIEQQRMHGLARQALEVGRGQGNCAQHQHHGHHHEQRRHDAQHALPQEAEIVEIALDQATVDDLGHQVAGDHEKQVDPDEAAIEQFDVEVVEHDHEHADRPQAANIVTTPADAGGAWRCESGVPPTGIEPHKPVRAPPLSVQCRSSTFFLRSLGRRARSASLRRPHQFHNLTKYTIYGSHFSFIGAACVRPRGLARPCRVFAGNGRTRGPDRSQRYRQVVAAEGHLRPLQARRRSAGNAARPQHRVCRAGAGIRPGNVGARRSGRRPRRAARTAERIRRIDRPVRPGRRRSADGADARYPGPARCSGRVEPDQQGRNRARSPQAQRRPADENPVGRDAEARGAGARAGVGARRAAARRADQPPGLQLHHVARRPAARFQGQRAVHHPRPLVPGQRRHPHHRTRSRPPAVEEVWIRKGVKARRVRDEGRVRRLEALRLHRAARRDQQGQVKLEVGSSERSGKIVAELENVSKRFGDRVIVDNFTGTILRGDKVGLIGANGAGKTTLLKMILGELAPDNGVARLGTKLQVAYFDQMRTQLNEEASLMDTISPGSDWVEVNGQRKHSMSYLNDFLFSPERARSPVKSLSGGERNRLLLARLFAKPANCLVLDEPTNDLDIDTLELLEELLEEYTGTVFLVSHDRTFLDNVVTQVIVAEGEGQWREFVGGYTDWERVRATTASAARTAPAKVEAREAAAPAAAAPAVKAKKRSFKEQRLLEELPKQIAALEDEQAALTLQLSDPDFYKKNAAEARRVQERVEAIELELMTALETWEQLEAGG</sequence>
<feature type="region of interest" description="Disordered" evidence="4">
    <location>
        <begin position="779"/>
        <end position="801"/>
    </location>
</feature>
<dbReference type="Pfam" id="PF00005">
    <property type="entry name" value="ABC_tran"/>
    <property type="match status" value="1"/>
</dbReference>
<dbReference type="Pfam" id="PF00535">
    <property type="entry name" value="Glycos_transf_2"/>
    <property type="match status" value="1"/>
</dbReference>
<dbReference type="CDD" id="cd03221">
    <property type="entry name" value="ABCF_EF-3"/>
    <property type="match status" value="1"/>
</dbReference>
<proteinExistence type="predicted"/>
<name>A0A699GDG0_TANCI</name>
<feature type="region of interest" description="Disordered" evidence="4">
    <location>
        <begin position="1389"/>
        <end position="1412"/>
    </location>
</feature>
<feature type="region of interest" description="Disordered" evidence="4">
    <location>
        <begin position="909"/>
        <end position="965"/>
    </location>
</feature>
<dbReference type="InterPro" id="IPR032524">
    <property type="entry name" value="ABC_tran_C"/>
</dbReference>
<feature type="compositionally biased region" description="Low complexity" evidence="4">
    <location>
        <begin position="3523"/>
        <end position="3532"/>
    </location>
</feature>
<dbReference type="Gene3D" id="3.90.550.10">
    <property type="entry name" value="Spore Coat Polysaccharide Biosynthesis Protein SpsA, Chain A"/>
    <property type="match status" value="1"/>
</dbReference>
<keyword evidence="2 7" id="KW-0067">ATP-binding</keyword>
<dbReference type="PROSITE" id="PS50893">
    <property type="entry name" value="ABC_TRANSPORTER_2"/>
    <property type="match status" value="1"/>
</dbReference>
<dbReference type="PANTHER" id="PTHR42855">
    <property type="entry name" value="ABC TRANSPORTER ATP-BINDING SUBUNIT"/>
    <property type="match status" value="1"/>
</dbReference>
<feature type="region of interest" description="Disordered" evidence="4">
    <location>
        <begin position="2933"/>
        <end position="2958"/>
    </location>
</feature>
<feature type="compositionally biased region" description="Basic and acidic residues" evidence="4">
    <location>
        <begin position="3454"/>
        <end position="3478"/>
    </location>
</feature>
<dbReference type="PROSITE" id="PS00211">
    <property type="entry name" value="ABC_TRANSPORTER_1"/>
    <property type="match status" value="1"/>
</dbReference>
<organism evidence="7">
    <name type="scientific">Tanacetum cinerariifolium</name>
    <name type="common">Dalmatian daisy</name>
    <name type="synonym">Chrysanthemum cinerariifolium</name>
    <dbReference type="NCBI Taxonomy" id="118510"/>
    <lineage>
        <taxon>Eukaryota</taxon>
        <taxon>Viridiplantae</taxon>
        <taxon>Streptophyta</taxon>
        <taxon>Embryophyta</taxon>
        <taxon>Tracheophyta</taxon>
        <taxon>Spermatophyta</taxon>
        <taxon>Magnoliopsida</taxon>
        <taxon>eudicotyledons</taxon>
        <taxon>Gunneridae</taxon>
        <taxon>Pentapetalae</taxon>
        <taxon>asterids</taxon>
        <taxon>campanulids</taxon>
        <taxon>Asterales</taxon>
        <taxon>Asteraceae</taxon>
        <taxon>Asteroideae</taxon>
        <taxon>Anthemideae</taxon>
        <taxon>Anthemidinae</taxon>
        <taxon>Tanacetum</taxon>
    </lineage>
</organism>
<feature type="region of interest" description="Disordered" evidence="4">
    <location>
        <begin position="1085"/>
        <end position="1109"/>
    </location>
</feature>
<evidence type="ECO:0000259" key="6">
    <source>
        <dbReference type="PROSITE" id="PS50893"/>
    </source>
</evidence>
<evidence type="ECO:0000256" key="1">
    <source>
        <dbReference type="ARBA" id="ARBA00022741"/>
    </source>
</evidence>
<accession>A0A699GDG0</accession>
<feature type="region of interest" description="Disordered" evidence="4">
    <location>
        <begin position="1800"/>
        <end position="1870"/>
    </location>
</feature>
<feature type="compositionally biased region" description="Basic residues" evidence="4">
    <location>
        <begin position="3444"/>
        <end position="3453"/>
    </location>
</feature>
<dbReference type="InterPro" id="IPR051309">
    <property type="entry name" value="ABCF_ATPase"/>
</dbReference>
<keyword evidence="5" id="KW-0812">Transmembrane</keyword>
<dbReference type="EMBL" id="BKCJ010000001">
    <property type="protein sequence ID" value="GEU28034.1"/>
    <property type="molecule type" value="Genomic_DNA"/>
</dbReference>
<feature type="region of interest" description="Disordered" evidence="4">
    <location>
        <begin position="3410"/>
        <end position="3532"/>
    </location>
</feature>
<dbReference type="SUPFAM" id="SSF53448">
    <property type="entry name" value="Nucleotide-diphospho-sugar transferases"/>
    <property type="match status" value="1"/>
</dbReference>
<dbReference type="CDD" id="cd00761">
    <property type="entry name" value="Glyco_tranf_GTA_type"/>
    <property type="match status" value="1"/>
</dbReference>
<keyword evidence="1" id="KW-0547">Nucleotide-binding</keyword>
<feature type="compositionally biased region" description="Basic residues" evidence="4">
    <location>
        <begin position="2939"/>
        <end position="2948"/>
    </location>
</feature>
<feature type="compositionally biased region" description="Basic residues" evidence="4">
    <location>
        <begin position="1822"/>
        <end position="1833"/>
    </location>
</feature>
<feature type="compositionally biased region" description="Basic and acidic residues" evidence="4">
    <location>
        <begin position="1543"/>
        <end position="1552"/>
    </location>
</feature>
<dbReference type="SUPFAM" id="SSF52540">
    <property type="entry name" value="P-loop containing nucleoside triphosphate hydrolases"/>
    <property type="match status" value="1"/>
</dbReference>
<dbReference type="FunFam" id="3.40.50.300:FF:000309">
    <property type="entry name" value="ABC transporter ATP-binding protein"/>
    <property type="match status" value="1"/>
</dbReference>
<dbReference type="InterPro" id="IPR037118">
    <property type="entry name" value="Val-tRNA_synth_C_sf"/>
</dbReference>
<gene>
    <name evidence="7" type="ORF">Tci_000012</name>
</gene>
<dbReference type="SMART" id="SM00382">
    <property type="entry name" value="AAA"/>
    <property type="match status" value="1"/>
</dbReference>
<feature type="region of interest" description="Disordered" evidence="4">
    <location>
        <begin position="846"/>
        <end position="880"/>
    </location>
</feature>
<dbReference type="GO" id="GO:0003677">
    <property type="term" value="F:DNA binding"/>
    <property type="evidence" value="ECO:0007669"/>
    <property type="project" value="InterPro"/>
</dbReference>
<evidence type="ECO:0000256" key="2">
    <source>
        <dbReference type="ARBA" id="ARBA00022840"/>
    </source>
</evidence>
<protein>
    <submittedName>
        <fullName evidence="7">Putative ABC transporter ATP-binding protein</fullName>
    </submittedName>
</protein>
<feature type="transmembrane region" description="Helical" evidence="5">
    <location>
        <begin position="246"/>
        <end position="262"/>
    </location>
</feature>
<dbReference type="InterPro" id="IPR003439">
    <property type="entry name" value="ABC_transporter-like_ATP-bd"/>
</dbReference>
<dbReference type="InterPro" id="IPR017871">
    <property type="entry name" value="ABC_transporter-like_CS"/>
</dbReference>
<dbReference type="Gene3D" id="3.40.50.300">
    <property type="entry name" value="P-loop containing nucleotide triphosphate hydrolases"/>
    <property type="match status" value="1"/>
</dbReference>
<dbReference type="InterPro" id="IPR001173">
    <property type="entry name" value="Glyco_trans_2-like"/>
</dbReference>
<feature type="compositionally biased region" description="Basic residues" evidence="4">
    <location>
        <begin position="1263"/>
        <end position="1278"/>
    </location>
</feature>
<feature type="transmembrane region" description="Helical" evidence="5">
    <location>
        <begin position="348"/>
        <end position="367"/>
    </location>
</feature>
<evidence type="ECO:0000256" key="3">
    <source>
        <dbReference type="SAM" id="Coils"/>
    </source>
</evidence>
<dbReference type="InterPro" id="IPR029044">
    <property type="entry name" value="Nucleotide-diphossugar_trans"/>
</dbReference>
<keyword evidence="5" id="KW-0472">Membrane</keyword>
<evidence type="ECO:0000256" key="4">
    <source>
        <dbReference type="SAM" id="MobiDB-lite"/>
    </source>
</evidence>
<feature type="compositionally biased region" description="Basic residues" evidence="4">
    <location>
        <begin position="3565"/>
        <end position="3586"/>
    </location>
</feature>
<evidence type="ECO:0000256" key="5">
    <source>
        <dbReference type="SAM" id="Phobius"/>
    </source>
</evidence>